<dbReference type="GO" id="GO:0003677">
    <property type="term" value="F:DNA binding"/>
    <property type="evidence" value="ECO:0007669"/>
    <property type="project" value="InterPro"/>
</dbReference>
<evidence type="ECO:0000259" key="1">
    <source>
        <dbReference type="PROSITE" id="PS50943"/>
    </source>
</evidence>
<dbReference type="SMART" id="SM00530">
    <property type="entry name" value="HTH_XRE"/>
    <property type="match status" value="1"/>
</dbReference>
<dbReference type="RefSeq" id="WP_101354206.1">
    <property type="nucleotide sequence ID" value="NZ_PIQO01000006.1"/>
</dbReference>
<gene>
    <name evidence="2" type="ORF">CWO92_10790</name>
</gene>
<accession>A0A2N3LKS8</accession>
<dbReference type="Proteomes" id="UP000233440">
    <property type="component" value="Unassembled WGS sequence"/>
</dbReference>
<dbReference type="Pfam" id="PF01381">
    <property type="entry name" value="HTH_3"/>
    <property type="match status" value="1"/>
</dbReference>
<dbReference type="EMBL" id="PIQO01000006">
    <property type="protein sequence ID" value="PKR85230.1"/>
    <property type="molecule type" value="Genomic_DNA"/>
</dbReference>
<sequence>MFQNRIGYWAEQRGIKHKRLAKECGVSTVTLSKWVNNKTQPDLKQSFILARILGIAVDQLGEYQEEDTQ</sequence>
<dbReference type="InterPro" id="IPR001387">
    <property type="entry name" value="Cro/C1-type_HTH"/>
</dbReference>
<proteinExistence type="predicted"/>
<evidence type="ECO:0000313" key="2">
    <source>
        <dbReference type="EMBL" id="PKR85230.1"/>
    </source>
</evidence>
<feature type="domain" description="HTH cro/C1-type" evidence="1">
    <location>
        <begin position="11"/>
        <end position="60"/>
    </location>
</feature>
<evidence type="ECO:0000313" key="3">
    <source>
        <dbReference type="Proteomes" id="UP000233440"/>
    </source>
</evidence>
<dbReference type="InterPro" id="IPR010982">
    <property type="entry name" value="Lambda_DNA-bd_dom_sf"/>
</dbReference>
<dbReference type="AlphaFoldDB" id="A0A2N3LKS8"/>
<dbReference type="Gene3D" id="1.10.260.40">
    <property type="entry name" value="lambda repressor-like DNA-binding domains"/>
    <property type="match status" value="1"/>
</dbReference>
<organism evidence="2 3">
    <name type="scientific">Heyndrickxia camelliae</name>
    <dbReference type="NCBI Taxonomy" id="1707093"/>
    <lineage>
        <taxon>Bacteria</taxon>
        <taxon>Bacillati</taxon>
        <taxon>Bacillota</taxon>
        <taxon>Bacilli</taxon>
        <taxon>Bacillales</taxon>
        <taxon>Bacillaceae</taxon>
        <taxon>Heyndrickxia</taxon>
    </lineage>
</organism>
<dbReference type="SUPFAM" id="SSF47413">
    <property type="entry name" value="lambda repressor-like DNA-binding domains"/>
    <property type="match status" value="1"/>
</dbReference>
<keyword evidence="3" id="KW-1185">Reference proteome</keyword>
<comment type="caution">
    <text evidence="2">The sequence shown here is derived from an EMBL/GenBank/DDBJ whole genome shotgun (WGS) entry which is preliminary data.</text>
</comment>
<protein>
    <submittedName>
        <fullName evidence="2">Transcriptional regulator</fullName>
    </submittedName>
</protein>
<dbReference type="PROSITE" id="PS50943">
    <property type="entry name" value="HTH_CROC1"/>
    <property type="match status" value="1"/>
</dbReference>
<dbReference type="OrthoDB" id="9812495at2"/>
<name>A0A2N3LKS8_9BACI</name>
<dbReference type="CDD" id="cd00093">
    <property type="entry name" value="HTH_XRE"/>
    <property type="match status" value="1"/>
</dbReference>
<reference evidence="2 3" key="1">
    <citation type="submission" date="2017-11" db="EMBL/GenBank/DDBJ databases">
        <title>Bacillus camelliae sp. nov., isolated from pu'er tea.</title>
        <authorList>
            <person name="Niu L."/>
        </authorList>
    </citation>
    <scope>NUCLEOTIDE SEQUENCE [LARGE SCALE GENOMIC DNA]</scope>
    <source>
        <strain evidence="2 3">7578-1</strain>
    </source>
</reference>